<protein>
    <recommendedName>
        <fullName evidence="5">FAD-binding domain-containing protein</fullName>
    </recommendedName>
</protein>
<gene>
    <name evidence="3" type="ORF">JRO89_XS07G0297300</name>
</gene>
<dbReference type="SUPFAM" id="SSF51905">
    <property type="entry name" value="FAD/NAD(P)-binding domain"/>
    <property type="match status" value="1"/>
</dbReference>
<keyword evidence="2" id="KW-0503">Monooxygenase</keyword>
<dbReference type="Proteomes" id="UP000827721">
    <property type="component" value="Unassembled WGS sequence"/>
</dbReference>
<dbReference type="InterPro" id="IPR036188">
    <property type="entry name" value="FAD/NAD-bd_sf"/>
</dbReference>
<proteinExistence type="predicted"/>
<organism evidence="3 4">
    <name type="scientific">Xanthoceras sorbifolium</name>
    <dbReference type="NCBI Taxonomy" id="99658"/>
    <lineage>
        <taxon>Eukaryota</taxon>
        <taxon>Viridiplantae</taxon>
        <taxon>Streptophyta</taxon>
        <taxon>Embryophyta</taxon>
        <taxon>Tracheophyta</taxon>
        <taxon>Spermatophyta</taxon>
        <taxon>Magnoliopsida</taxon>
        <taxon>eudicotyledons</taxon>
        <taxon>Gunneridae</taxon>
        <taxon>Pentapetalae</taxon>
        <taxon>rosids</taxon>
        <taxon>malvids</taxon>
        <taxon>Sapindales</taxon>
        <taxon>Sapindaceae</taxon>
        <taxon>Xanthoceroideae</taxon>
        <taxon>Xanthoceras</taxon>
    </lineage>
</organism>
<keyword evidence="1" id="KW-0560">Oxidoreductase</keyword>
<dbReference type="PANTHER" id="PTHR45934:SF2">
    <property type="entry name" value="MONOOXYGENASE 1"/>
    <property type="match status" value="1"/>
</dbReference>
<dbReference type="PANTHER" id="PTHR45934">
    <property type="entry name" value="FAD/NAD(P)-BINDING OXIDOREDUCTASE FAMILY PROTEIN"/>
    <property type="match status" value="1"/>
</dbReference>
<evidence type="ECO:0000313" key="4">
    <source>
        <dbReference type="Proteomes" id="UP000827721"/>
    </source>
</evidence>
<evidence type="ECO:0000313" key="3">
    <source>
        <dbReference type="EMBL" id="KAH7568427.1"/>
    </source>
</evidence>
<evidence type="ECO:0000256" key="1">
    <source>
        <dbReference type="ARBA" id="ARBA00023002"/>
    </source>
</evidence>
<dbReference type="EMBL" id="JAFEMO010000007">
    <property type="protein sequence ID" value="KAH7568427.1"/>
    <property type="molecule type" value="Genomic_DNA"/>
</dbReference>
<reference evidence="3 4" key="1">
    <citation type="submission" date="2021-02" db="EMBL/GenBank/DDBJ databases">
        <title>Plant Genome Project.</title>
        <authorList>
            <person name="Zhang R.-G."/>
        </authorList>
    </citation>
    <scope>NUCLEOTIDE SEQUENCE [LARGE SCALE GENOMIC DNA]</scope>
    <source>
        <tissue evidence="3">Leaves</tissue>
    </source>
</reference>
<evidence type="ECO:0008006" key="5">
    <source>
        <dbReference type="Google" id="ProtNLM"/>
    </source>
</evidence>
<dbReference type="InterPro" id="IPR044560">
    <property type="entry name" value="MOase"/>
</dbReference>
<keyword evidence="4" id="KW-1185">Reference proteome</keyword>
<accession>A0ABQ8HVQ0</accession>
<dbReference type="Gene3D" id="3.50.50.60">
    <property type="entry name" value="FAD/NAD(P)-binding domain"/>
    <property type="match status" value="1"/>
</dbReference>
<name>A0ABQ8HVQ0_9ROSI</name>
<sequence length="309" mass="34886">MWVGLRPCSSQEGYKECGVGKIRGAQNNRKWIGEARCVKRNDLVEALADDLPPRTIRFGCQILSVKSDTITPFSILHLNDGSTVRAKVLIGCDGANSVVADFLELKPKKVFSSCAVRGYTNYPNGHGLPPELVRLIRGTTLSGTVPINDNLVFWFVVQKWNRKDAMVWNDPELIREMALEAIKGFPAQEIEMVNNCDLTSLSFTHLRYRAPWHIGGSAAMEDAVVLARCLARKMQANVNMYHDMKGVEEGIDEYVKERRMRLVQLSTQTYLLGSLVDNWSSIVRFMIILLLALLFRNPFGHNRYNVGRL</sequence>
<evidence type="ECO:0000256" key="2">
    <source>
        <dbReference type="ARBA" id="ARBA00023033"/>
    </source>
</evidence>
<comment type="caution">
    <text evidence="3">The sequence shown here is derived from an EMBL/GenBank/DDBJ whole genome shotgun (WGS) entry which is preliminary data.</text>
</comment>